<sequence length="112" mass="13058">MIETIAIVLLITLLAMLFWYFANNKSAAAEKKVNTAPEIEPVSPVMENGFTEEETVVAPVESESPPFVETLITEPSYQQNRKDRRRLRRNYYSSRGERLRQMREDTDDLKYI</sequence>
<evidence type="ECO:0000256" key="1">
    <source>
        <dbReference type="SAM" id="Phobius"/>
    </source>
</evidence>
<evidence type="ECO:0000313" key="3">
    <source>
        <dbReference type="Proteomes" id="UP000596381"/>
    </source>
</evidence>
<keyword evidence="1" id="KW-1133">Transmembrane helix</keyword>
<organism evidence="2 3">
    <name type="scientific">Klebsiella phage vB_KpM_FBKp24</name>
    <dbReference type="NCBI Taxonomy" id="2801834"/>
    <lineage>
        <taxon>Viruses</taxon>
        <taxon>Duplodnaviria</taxon>
        <taxon>Heunggongvirae</taxon>
        <taxon>Uroviricota</taxon>
        <taxon>Caudoviricetes</taxon>
        <taxon>Chimalliviridae</taxon>
        <taxon>Maaswegvirus</taxon>
        <taxon>Maaswegvirus Kp24</taxon>
    </lineage>
</organism>
<accession>A0A7U0GBP6</accession>
<dbReference type="EMBL" id="MW394391">
    <property type="protein sequence ID" value="QQV92284.1"/>
    <property type="molecule type" value="Genomic_DNA"/>
</dbReference>
<keyword evidence="1" id="KW-0472">Membrane</keyword>
<dbReference type="Proteomes" id="UP000596381">
    <property type="component" value="Segment"/>
</dbReference>
<proteinExistence type="predicted"/>
<name>A0A7U0GBP6_9CAUD</name>
<keyword evidence="1" id="KW-0812">Transmembrane</keyword>
<reference evidence="2 3" key="1">
    <citation type="submission" date="2020-12" db="EMBL/GenBank/DDBJ databases">
        <title>Genomic characterization of four novel bacteriophages infecting Klebsiella pneumoniae.</title>
        <authorList>
            <person name="Estrada Bonilla B."/>
            <person name="Costa A.R."/>
            <person name="van Rossum T."/>
            <person name="Hagedoorn S."/>
            <person name="Wallinga H."/>
            <person name="Xiao M."/>
            <person name="Song W."/>
            <person name="Haas P.-J."/>
            <person name="Nobrega F.L."/>
            <person name="Brouns S.J.J."/>
        </authorList>
    </citation>
    <scope>NUCLEOTIDE SEQUENCE [LARGE SCALE GENOMIC DNA]</scope>
</reference>
<gene>
    <name evidence="2" type="ORF">vBKpMFBKp24_132</name>
</gene>
<keyword evidence="3" id="KW-1185">Reference proteome</keyword>
<feature type="transmembrane region" description="Helical" evidence="1">
    <location>
        <begin position="6"/>
        <end position="22"/>
    </location>
</feature>
<evidence type="ECO:0000313" key="2">
    <source>
        <dbReference type="EMBL" id="QQV92284.1"/>
    </source>
</evidence>
<protein>
    <submittedName>
        <fullName evidence="2">Uncharacterized protein</fullName>
    </submittedName>
</protein>